<proteinExistence type="predicted"/>
<evidence type="ECO:0000256" key="2">
    <source>
        <dbReference type="SAM" id="Phobius"/>
    </source>
</evidence>
<feature type="chain" id="PRO_5028800758" evidence="3">
    <location>
        <begin position="21"/>
        <end position="165"/>
    </location>
</feature>
<feature type="compositionally biased region" description="Basic and acidic residues" evidence="1">
    <location>
        <begin position="82"/>
        <end position="94"/>
    </location>
</feature>
<sequence length="165" mass="18262">MAIAFLAISCLLIFALTTDAKHDSTFRAHDGHWTNIGVFLFSLITLFTTVVFVTLTFFAIALIDCKCCKKKPPPTSSGSPLEMDHAEKGVTDSSRKKKQKKKRPLGSQSSEDTMPGKHKNVWNDLPTSSGTHSDRGKKAETDSEKEMKENNTLTQLISTSLFKPK</sequence>
<accession>A0A7E4VBQ8</accession>
<feature type="compositionally biased region" description="Polar residues" evidence="1">
    <location>
        <begin position="150"/>
        <end position="165"/>
    </location>
</feature>
<feature type="compositionally biased region" description="Basic and acidic residues" evidence="1">
    <location>
        <begin position="132"/>
        <end position="149"/>
    </location>
</feature>
<feature type="region of interest" description="Disordered" evidence="1">
    <location>
        <begin position="71"/>
        <end position="165"/>
    </location>
</feature>
<name>A0A7E4VBQ8_PANRE</name>
<evidence type="ECO:0000313" key="5">
    <source>
        <dbReference type="WBParaSite" id="Pan_g19045.t1"/>
    </source>
</evidence>
<keyword evidence="4" id="KW-1185">Reference proteome</keyword>
<reference evidence="5" key="2">
    <citation type="submission" date="2020-10" db="UniProtKB">
        <authorList>
            <consortium name="WormBaseParasite"/>
        </authorList>
    </citation>
    <scope>IDENTIFICATION</scope>
</reference>
<feature type="compositionally biased region" description="Basic residues" evidence="1">
    <location>
        <begin position="95"/>
        <end position="104"/>
    </location>
</feature>
<evidence type="ECO:0000313" key="4">
    <source>
        <dbReference type="Proteomes" id="UP000492821"/>
    </source>
</evidence>
<feature type="transmembrane region" description="Helical" evidence="2">
    <location>
        <begin position="36"/>
        <end position="63"/>
    </location>
</feature>
<reference evidence="4" key="1">
    <citation type="journal article" date="2013" name="Genetics">
        <title>The draft genome and transcriptome of Panagrellus redivivus are shaped by the harsh demands of a free-living lifestyle.</title>
        <authorList>
            <person name="Srinivasan J."/>
            <person name="Dillman A.R."/>
            <person name="Macchietto M.G."/>
            <person name="Heikkinen L."/>
            <person name="Lakso M."/>
            <person name="Fracchia K.M."/>
            <person name="Antoshechkin I."/>
            <person name="Mortazavi A."/>
            <person name="Wong G."/>
            <person name="Sternberg P.W."/>
        </authorList>
    </citation>
    <scope>NUCLEOTIDE SEQUENCE [LARGE SCALE GENOMIC DNA]</scope>
    <source>
        <strain evidence="4">MT8872</strain>
    </source>
</reference>
<protein>
    <submittedName>
        <fullName evidence="5">Uncharacterized protein</fullName>
    </submittedName>
</protein>
<dbReference type="WBParaSite" id="Pan_g19045.t1">
    <property type="protein sequence ID" value="Pan_g19045.t1"/>
    <property type="gene ID" value="Pan_g19045"/>
</dbReference>
<dbReference type="AlphaFoldDB" id="A0A7E4VBQ8"/>
<feature type="signal peptide" evidence="3">
    <location>
        <begin position="1"/>
        <end position="20"/>
    </location>
</feature>
<keyword evidence="2" id="KW-0472">Membrane</keyword>
<organism evidence="4 5">
    <name type="scientific">Panagrellus redivivus</name>
    <name type="common">Microworm</name>
    <dbReference type="NCBI Taxonomy" id="6233"/>
    <lineage>
        <taxon>Eukaryota</taxon>
        <taxon>Metazoa</taxon>
        <taxon>Ecdysozoa</taxon>
        <taxon>Nematoda</taxon>
        <taxon>Chromadorea</taxon>
        <taxon>Rhabditida</taxon>
        <taxon>Tylenchina</taxon>
        <taxon>Panagrolaimomorpha</taxon>
        <taxon>Panagrolaimoidea</taxon>
        <taxon>Panagrolaimidae</taxon>
        <taxon>Panagrellus</taxon>
    </lineage>
</organism>
<dbReference type="Proteomes" id="UP000492821">
    <property type="component" value="Unassembled WGS sequence"/>
</dbReference>
<keyword evidence="2" id="KW-0812">Transmembrane</keyword>
<evidence type="ECO:0000256" key="3">
    <source>
        <dbReference type="SAM" id="SignalP"/>
    </source>
</evidence>
<evidence type="ECO:0000256" key="1">
    <source>
        <dbReference type="SAM" id="MobiDB-lite"/>
    </source>
</evidence>
<keyword evidence="2" id="KW-1133">Transmembrane helix</keyword>
<keyword evidence="3" id="KW-0732">Signal</keyword>